<keyword evidence="5" id="KW-1185">Reference proteome</keyword>
<evidence type="ECO:0000313" key="5">
    <source>
        <dbReference type="Proteomes" id="UP000030754"/>
    </source>
</evidence>
<reference evidence="4" key="2">
    <citation type="submission" date="2013-10" db="EMBL/GenBank/DDBJ databases">
        <authorList>
            <person name="Aslett M."/>
        </authorList>
    </citation>
    <scope>NUCLEOTIDE SEQUENCE [LARGE SCALE GENOMIC DNA]</scope>
    <source>
        <strain evidence="4">Houghton</strain>
    </source>
</reference>
<dbReference type="Proteomes" id="UP000030754">
    <property type="component" value="Unassembled WGS sequence"/>
</dbReference>
<evidence type="ECO:0000313" key="4">
    <source>
        <dbReference type="EMBL" id="CDJ70113.1"/>
    </source>
</evidence>
<organism evidence="4 5">
    <name type="scientific">Eimeria necatrix</name>
    <dbReference type="NCBI Taxonomy" id="51315"/>
    <lineage>
        <taxon>Eukaryota</taxon>
        <taxon>Sar</taxon>
        <taxon>Alveolata</taxon>
        <taxon>Apicomplexa</taxon>
        <taxon>Conoidasida</taxon>
        <taxon>Coccidia</taxon>
        <taxon>Eucoccidiorida</taxon>
        <taxon>Eimeriorina</taxon>
        <taxon>Eimeriidae</taxon>
        <taxon>Eimeria</taxon>
    </lineage>
</organism>
<dbReference type="EMBL" id="HG725868">
    <property type="protein sequence ID" value="CDJ70113.1"/>
    <property type="molecule type" value="Genomic_DNA"/>
</dbReference>
<dbReference type="GeneID" id="25477959"/>
<proteinExistence type="predicted"/>
<dbReference type="SMART" id="SM01003">
    <property type="entry name" value="AlaDh_PNT_N"/>
    <property type="match status" value="1"/>
</dbReference>
<dbReference type="GO" id="GO:0006524">
    <property type="term" value="P:alanine catabolic process"/>
    <property type="evidence" value="ECO:0007669"/>
    <property type="project" value="TreeGrafter"/>
</dbReference>
<dbReference type="AlphaFoldDB" id="U6N0Y3"/>
<feature type="transmembrane region" description="Helical" evidence="2">
    <location>
        <begin position="162"/>
        <end position="183"/>
    </location>
</feature>
<keyword evidence="2" id="KW-0472">Membrane</keyword>
<dbReference type="RefSeq" id="XP_013438579.1">
    <property type="nucleotide sequence ID" value="XM_013583125.1"/>
</dbReference>
<name>U6N0Y3_9EIME</name>
<dbReference type="GO" id="GO:0000286">
    <property type="term" value="F:alanine dehydrogenase activity"/>
    <property type="evidence" value="ECO:0007669"/>
    <property type="project" value="TreeGrafter"/>
</dbReference>
<keyword evidence="2" id="KW-0812">Transmembrane</keyword>
<evidence type="ECO:0000256" key="2">
    <source>
        <dbReference type="SAM" id="Phobius"/>
    </source>
</evidence>
<sequence length="244" mass="26686">MIVGCPKEIKPQEGRVGLLPAGAAELVRNKHKVIIQKGAGELAGAPDAAYSAAGAELVEGAAEVFARADFVVKVKEPQREEYLLLRAGQVVFCCFHFARSRSLTQAMLQCEAVCLAYETVEELLLLQPKSEVAGRLAVFEGLHHDLLRLRAIVSLQPPFPGLLLLLLLLLLLAVRVCCCAAFVRRLQLRKPQQQPQQQQQQQQQQRPPAANSALLLCCSSRLVSPEPSEAQQTLPVPFASKLAR</sequence>
<evidence type="ECO:0000256" key="1">
    <source>
        <dbReference type="SAM" id="MobiDB-lite"/>
    </source>
</evidence>
<feature type="region of interest" description="Disordered" evidence="1">
    <location>
        <begin position="224"/>
        <end position="244"/>
    </location>
</feature>
<dbReference type="Pfam" id="PF05222">
    <property type="entry name" value="AlaDh_PNT_N"/>
    <property type="match status" value="1"/>
</dbReference>
<protein>
    <submittedName>
        <fullName evidence="4">Alanine dehydrogenase, putative</fullName>
    </submittedName>
</protein>
<dbReference type="Gene3D" id="3.40.50.720">
    <property type="entry name" value="NAD(P)-binding Rossmann-like Domain"/>
    <property type="match status" value="1"/>
</dbReference>
<dbReference type="OrthoDB" id="37244at2759"/>
<dbReference type="VEuPathDB" id="ToxoDB:ENH_00078290"/>
<keyword evidence="2" id="KW-1133">Transmembrane helix</keyword>
<dbReference type="GO" id="GO:0005886">
    <property type="term" value="C:plasma membrane"/>
    <property type="evidence" value="ECO:0007669"/>
    <property type="project" value="TreeGrafter"/>
</dbReference>
<dbReference type="PANTHER" id="PTHR42795:SF1">
    <property type="entry name" value="ALANINE DEHYDROGENASE"/>
    <property type="match status" value="1"/>
</dbReference>
<dbReference type="SUPFAM" id="SSF52283">
    <property type="entry name" value="Formate/glycerate dehydrogenase catalytic domain-like"/>
    <property type="match status" value="1"/>
</dbReference>
<gene>
    <name evidence="4" type="ORF">ENH_00078290</name>
</gene>
<evidence type="ECO:0000259" key="3">
    <source>
        <dbReference type="SMART" id="SM01003"/>
    </source>
</evidence>
<accession>U6N0Y3</accession>
<dbReference type="PANTHER" id="PTHR42795">
    <property type="entry name" value="ALANINE DEHYDROGENASE"/>
    <property type="match status" value="1"/>
</dbReference>
<dbReference type="InterPro" id="IPR007886">
    <property type="entry name" value="AlaDH/PNT_N"/>
</dbReference>
<reference evidence="4" key="1">
    <citation type="submission" date="2013-10" db="EMBL/GenBank/DDBJ databases">
        <title>Genomic analysis of the causative agents of coccidiosis in chickens.</title>
        <authorList>
            <person name="Reid A.J."/>
            <person name="Blake D."/>
            <person name="Billington K."/>
            <person name="Browne H."/>
            <person name="Dunn M."/>
            <person name="Hung S."/>
            <person name="Kawahara F."/>
            <person name="Miranda-Saavedra D."/>
            <person name="Mourier T."/>
            <person name="Nagra H."/>
            <person name="Otto T.D."/>
            <person name="Rawlings N."/>
            <person name="Sanchez A."/>
            <person name="Sanders M."/>
            <person name="Subramaniam C."/>
            <person name="Tay Y."/>
            <person name="Dear P."/>
            <person name="Doerig C."/>
            <person name="Gruber A."/>
            <person name="Parkinson J."/>
            <person name="Shirley M."/>
            <person name="Wan K.L."/>
            <person name="Berriman M."/>
            <person name="Tomley F."/>
            <person name="Pain A."/>
        </authorList>
    </citation>
    <scope>NUCLEOTIDE SEQUENCE [LARGE SCALE GENOMIC DNA]</scope>
    <source>
        <strain evidence="4">Houghton</strain>
    </source>
</reference>
<feature type="domain" description="Alanine dehydrogenase/pyridine nucleotide transhydrogenase N-terminal" evidence="3">
    <location>
        <begin position="4"/>
        <end position="133"/>
    </location>
</feature>